<evidence type="ECO:0000313" key="1">
    <source>
        <dbReference type="EMBL" id="BAY72734.1"/>
    </source>
</evidence>
<name>A0A1Z4KUX9_ANAVA</name>
<protein>
    <submittedName>
        <fullName evidence="1">Uncharacterized protein</fullName>
    </submittedName>
</protein>
<organism evidence="1 2">
    <name type="scientific">Trichormus variabilis NIES-23</name>
    <dbReference type="NCBI Taxonomy" id="1973479"/>
    <lineage>
        <taxon>Bacteria</taxon>
        <taxon>Bacillati</taxon>
        <taxon>Cyanobacteriota</taxon>
        <taxon>Cyanophyceae</taxon>
        <taxon>Nostocales</taxon>
        <taxon>Nostocaceae</taxon>
        <taxon>Trichormus</taxon>
    </lineage>
</organism>
<reference evidence="1 2" key="1">
    <citation type="submission" date="2017-06" db="EMBL/GenBank/DDBJ databases">
        <title>Genome sequencing of cyanobaciteial culture collection at National Institute for Environmental Studies (NIES).</title>
        <authorList>
            <person name="Hirose Y."/>
            <person name="Shimura Y."/>
            <person name="Fujisawa T."/>
            <person name="Nakamura Y."/>
            <person name="Kawachi M."/>
        </authorList>
    </citation>
    <scope>NUCLEOTIDE SEQUENCE [LARGE SCALE GENOMIC DNA]</scope>
    <source>
        <strain evidence="1 2">NIES-23</strain>
        <plasmid evidence="2">Plasmid Plasmid1 dna</plasmid>
    </source>
</reference>
<dbReference type="AlphaFoldDB" id="A0A1Z4KUX9"/>
<sequence length="97" mass="10704">MATPAAGIATYRIIAPKPYTGMSCALLFPLGGKFQLVREFGRNFSSTPRQIFTLSATRGARNPITTLKIFQLVREPILDQLLKYYAFVMASVAKGEC</sequence>
<evidence type="ECO:0000313" key="2">
    <source>
        <dbReference type="Proteomes" id="UP000217507"/>
    </source>
</evidence>
<proteinExistence type="predicted"/>
<keyword evidence="1" id="KW-0614">Plasmid</keyword>
<dbReference type="EMBL" id="AP018217">
    <property type="protein sequence ID" value="BAY72734.1"/>
    <property type="molecule type" value="Genomic_DNA"/>
</dbReference>
<accession>A0A1Z4KUX9</accession>
<gene>
    <name evidence="1" type="ORF">NIES23_55620</name>
</gene>
<dbReference type="Proteomes" id="UP000217507">
    <property type="component" value="Plasmid Plasmid1 dna"/>
</dbReference>
<geneLocation type="plasmid" evidence="1">
    <name>plasmid1</name>
</geneLocation>